<organism evidence="5 6">
    <name type="scientific">Geotrichum candidum</name>
    <name type="common">Oospora lactis</name>
    <name type="synonym">Dipodascus geotrichum</name>
    <dbReference type="NCBI Taxonomy" id="1173061"/>
    <lineage>
        <taxon>Eukaryota</taxon>
        <taxon>Fungi</taxon>
        <taxon>Dikarya</taxon>
        <taxon>Ascomycota</taxon>
        <taxon>Saccharomycotina</taxon>
        <taxon>Dipodascomycetes</taxon>
        <taxon>Dipodascales</taxon>
        <taxon>Dipodascaceae</taxon>
        <taxon>Geotrichum</taxon>
    </lineage>
</organism>
<dbReference type="SUPFAM" id="SSF69593">
    <property type="entry name" value="Glycerol-3-phosphate (1)-acyltransferase"/>
    <property type="match status" value="1"/>
</dbReference>
<sequence>MAIETPPLSERASFPVPLGKRNNNLVLPPSAFVRWLKLPLCVTFLLSSAVSINITQLVGQPLYYVSRNWYEAWTEYTKQLFGIVVIFITQYWTPLKVSITGNSSVAGLFSINAKTGLLETHFDGRAIVISNHQLYSDWIFLWWVAFTARYHGNIFIMLKDSLKHIPIFGWGMRNYRFLFLSRSWVKDEKTLTEGLSRINRDSDWPAWLILFPEGTTISRNGVAKSRAFAEKQTPALRSPSHLLLPRSRGLRFSIEQLHETVEYIYDSTIYYSDIPEGVFGEDHFTLRRMYLQGVYPSSIAMYWRRYRIADIPWQDEAKFEKWIYDRWYEKDALLQHYHKTGQFTDPENEAGNDDIPTLEAPVRLSNTVGDVFKIFVVPITTGLLVRLGYNALTRIASNAF</sequence>
<dbReference type="SMART" id="SM00563">
    <property type="entry name" value="PlsC"/>
    <property type="match status" value="1"/>
</dbReference>
<dbReference type="STRING" id="1173061.A0A0J9XGJ7"/>
<evidence type="ECO:0000259" key="4">
    <source>
        <dbReference type="SMART" id="SM00563"/>
    </source>
</evidence>
<evidence type="ECO:0000313" key="6">
    <source>
        <dbReference type="Proteomes" id="UP000242525"/>
    </source>
</evidence>
<comment type="caution">
    <text evidence="5">The sequence shown here is derived from an EMBL/GenBank/DDBJ whole genome shotgun (WGS) entry which is preliminary data.</text>
</comment>
<accession>A0A0J9XGJ7</accession>
<comment type="similarity">
    <text evidence="1">Belongs to the 1-acyl-sn-glycerol-3-phosphate acyltransferase family.</text>
</comment>
<reference evidence="5" key="1">
    <citation type="submission" date="2014-03" db="EMBL/GenBank/DDBJ databases">
        <authorList>
            <person name="Casaregola S."/>
        </authorList>
    </citation>
    <scope>NUCLEOTIDE SEQUENCE [LARGE SCALE GENOMIC DNA]</scope>
    <source>
        <strain evidence="5">CLIB 918</strain>
    </source>
</reference>
<dbReference type="GO" id="GO:0016746">
    <property type="term" value="F:acyltransferase activity"/>
    <property type="evidence" value="ECO:0007669"/>
    <property type="project" value="UniProtKB-KW"/>
</dbReference>
<dbReference type="CDD" id="cd07990">
    <property type="entry name" value="LPLAT_LCLAT1-like"/>
    <property type="match status" value="1"/>
</dbReference>
<evidence type="ECO:0000256" key="3">
    <source>
        <dbReference type="ARBA" id="ARBA00023315"/>
    </source>
</evidence>
<dbReference type="InterPro" id="IPR002123">
    <property type="entry name" value="Plipid/glycerol_acylTrfase"/>
</dbReference>
<dbReference type="PANTHER" id="PTHR10983:SF16">
    <property type="entry name" value="LYSOCARDIOLIPIN ACYLTRANSFERASE 1"/>
    <property type="match status" value="1"/>
</dbReference>
<dbReference type="GO" id="GO:0036149">
    <property type="term" value="P:phosphatidylinositol acyl-chain remodeling"/>
    <property type="evidence" value="ECO:0007669"/>
    <property type="project" value="TreeGrafter"/>
</dbReference>
<dbReference type="InterPro" id="IPR032098">
    <property type="entry name" value="Acyltransf_C"/>
</dbReference>
<dbReference type="GO" id="GO:0005783">
    <property type="term" value="C:endoplasmic reticulum"/>
    <property type="evidence" value="ECO:0007669"/>
    <property type="project" value="TreeGrafter"/>
</dbReference>
<dbReference type="PANTHER" id="PTHR10983">
    <property type="entry name" value="1-ACYLGLYCEROL-3-PHOSPHATE ACYLTRANSFERASE-RELATED"/>
    <property type="match status" value="1"/>
</dbReference>
<name>A0A0J9XGJ7_GEOCN</name>
<keyword evidence="6" id="KW-1185">Reference proteome</keyword>
<keyword evidence="5" id="KW-0812">Transmembrane</keyword>
<proteinExistence type="inferred from homology"/>
<gene>
    <name evidence="5" type="ORF">BN980_GECA13s01935g</name>
</gene>
<protein>
    <submittedName>
        <fullName evidence="5">Similar to Saccharomyces cerevisiae YDR018C Probable membrane protein with three predicted transmembrane domains</fullName>
    </submittedName>
</protein>
<dbReference type="AlphaFoldDB" id="A0A0J9XGJ7"/>
<evidence type="ECO:0000313" key="5">
    <source>
        <dbReference type="EMBL" id="CDO56033.1"/>
    </source>
</evidence>
<dbReference type="Proteomes" id="UP000242525">
    <property type="component" value="Unassembled WGS sequence"/>
</dbReference>
<evidence type="ECO:0000256" key="2">
    <source>
        <dbReference type="ARBA" id="ARBA00022679"/>
    </source>
</evidence>
<keyword evidence="2" id="KW-0808">Transferase</keyword>
<dbReference type="Pfam" id="PF16076">
    <property type="entry name" value="Acyltransf_C"/>
    <property type="match status" value="1"/>
</dbReference>
<keyword evidence="5" id="KW-0472">Membrane</keyword>
<evidence type="ECO:0000256" key="1">
    <source>
        <dbReference type="ARBA" id="ARBA00008655"/>
    </source>
</evidence>
<keyword evidence="3" id="KW-0012">Acyltransferase</keyword>
<dbReference type="Pfam" id="PF01553">
    <property type="entry name" value="Acyltransferase"/>
    <property type="match status" value="1"/>
</dbReference>
<dbReference type="EMBL" id="CCBN010000013">
    <property type="protein sequence ID" value="CDO56033.1"/>
    <property type="molecule type" value="Genomic_DNA"/>
</dbReference>
<feature type="domain" description="Phospholipid/glycerol acyltransferase" evidence="4">
    <location>
        <begin position="126"/>
        <end position="251"/>
    </location>
</feature>
<dbReference type="OrthoDB" id="189226at2759"/>